<dbReference type="SUPFAM" id="SSF55347">
    <property type="entry name" value="Glyceraldehyde-3-phosphate dehydrogenase-like, C-terminal domain"/>
    <property type="match status" value="1"/>
</dbReference>
<dbReference type="PIRSF" id="PIRSF000149">
    <property type="entry name" value="GAP_DH"/>
    <property type="match status" value="1"/>
</dbReference>
<dbReference type="GO" id="GO:0016620">
    <property type="term" value="F:oxidoreductase activity, acting on the aldehyde or oxo group of donors, NAD or NADP as acceptor"/>
    <property type="evidence" value="ECO:0007669"/>
    <property type="project" value="InterPro"/>
</dbReference>
<dbReference type="PROSITE" id="PS00071">
    <property type="entry name" value="GAPDH"/>
    <property type="match status" value="1"/>
</dbReference>
<accession>A0A381PPB0</accession>
<dbReference type="EMBL" id="UINC01001046">
    <property type="protein sequence ID" value="SUZ68866.1"/>
    <property type="molecule type" value="Genomic_DNA"/>
</dbReference>
<evidence type="ECO:0000256" key="2">
    <source>
        <dbReference type="ARBA" id="ARBA00023002"/>
    </source>
</evidence>
<dbReference type="NCBIfam" id="TIGR01534">
    <property type="entry name" value="GAPDH-I"/>
    <property type="match status" value="1"/>
</dbReference>
<organism evidence="4">
    <name type="scientific">marine metagenome</name>
    <dbReference type="NCBI Taxonomy" id="408172"/>
    <lineage>
        <taxon>unclassified sequences</taxon>
        <taxon>metagenomes</taxon>
        <taxon>ecological metagenomes</taxon>
    </lineage>
</organism>
<dbReference type="InterPro" id="IPR006424">
    <property type="entry name" value="Glyceraldehyde-3-P_DH_1"/>
</dbReference>
<dbReference type="PRINTS" id="PR00078">
    <property type="entry name" value="G3PDHDRGNASE"/>
</dbReference>
<dbReference type="CDD" id="cd18126">
    <property type="entry name" value="GAPDH_I_C"/>
    <property type="match status" value="1"/>
</dbReference>
<comment type="similarity">
    <text evidence="1">Belongs to the glyceraldehyde-3-phosphate dehydrogenase family.</text>
</comment>
<gene>
    <name evidence="4" type="ORF">METZ01_LOCUS21720</name>
</gene>
<dbReference type="Gene3D" id="3.30.360.10">
    <property type="entry name" value="Dihydrodipicolinate Reductase, domain 2"/>
    <property type="match status" value="1"/>
</dbReference>
<keyword evidence="2" id="KW-0560">Oxidoreductase</keyword>
<evidence type="ECO:0000259" key="3">
    <source>
        <dbReference type="SMART" id="SM00846"/>
    </source>
</evidence>
<dbReference type="InterPro" id="IPR020828">
    <property type="entry name" value="GlycerAld_3-P_DH_NAD(P)-bd"/>
</dbReference>
<dbReference type="Gene3D" id="3.40.50.720">
    <property type="entry name" value="NAD(P)-binding Rossmann-like Domain"/>
    <property type="match status" value="1"/>
</dbReference>
<evidence type="ECO:0000313" key="4">
    <source>
        <dbReference type="EMBL" id="SUZ68866.1"/>
    </source>
</evidence>
<name>A0A381PPB0_9ZZZZ</name>
<dbReference type="GO" id="GO:0050661">
    <property type="term" value="F:NADP binding"/>
    <property type="evidence" value="ECO:0007669"/>
    <property type="project" value="InterPro"/>
</dbReference>
<protein>
    <recommendedName>
        <fullName evidence="3">Glyceraldehyde 3-phosphate dehydrogenase NAD(P) binding domain-containing protein</fullName>
    </recommendedName>
</protein>
<dbReference type="Pfam" id="PF00044">
    <property type="entry name" value="Gp_dh_N"/>
    <property type="match status" value="1"/>
</dbReference>
<dbReference type="GO" id="GO:0006006">
    <property type="term" value="P:glucose metabolic process"/>
    <property type="evidence" value="ECO:0007669"/>
    <property type="project" value="InterPro"/>
</dbReference>
<dbReference type="InterPro" id="IPR036291">
    <property type="entry name" value="NAD(P)-bd_dom_sf"/>
</dbReference>
<dbReference type="GO" id="GO:0051287">
    <property type="term" value="F:NAD binding"/>
    <property type="evidence" value="ECO:0007669"/>
    <property type="project" value="InterPro"/>
</dbReference>
<dbReference type="FunFam" id="3.30.360.10:FF:000002">
    <property type="entry name" value="Glyceraldehyde-3-phosphate dehydrogenase"/>
    <property type="match status" value="1"/>
</dbReference>
<feature type="domain" description="Glyceraldehyde 3-phosphate dehydrogenase NAD(P) binding" evidence="3">
    <location>
        <begin position="3"/>
        <end position="154"/>
    </location>
</feature>
<reference evidence="4" key="1">
    <citation type="submission" date="2018-05" db="EMBL/GenBank/DDBJ databases">
        <authorList>
            <person name="Lanie J.A."/>
            <person name="Ng W.-L."/>
            <person name="Kazmierczak K.M."/>
            <person name="Andrzejewski T.M."/>
            <person name="Davidsen T.M."/>
            <person name="Wayne K.J."/>
            <person name="Tettelin H."/>
            <person name="Glass J.I."/>
            <person name="Rusch D."/>
            <person name="Podicherti R."/>
            <person name="Tsui H.-C.T."/>
            <person name="Winkler M.E."/>
        </authorList>
    </citation>
    <scope>NUCLEOTIDE SEQUENCE</scope>
</reference>
<dbReference type="InterPro" id="IPR020830">
    <property type="entry name" value="GlycerAld_3-P_DH_AS"/>
</dbReference>
<dbReference type="FunFam" id="3.40.50.720:FF:000001">
    <property type="entry name" value="Glyceraldehyde-3-phosphate dehydrogenase"/>
    <property type="match status" value="1"/>
</dbReference>
<dbReference type="SMART" id="SM00846">
    <property type="entry name" value="Gp_dh_N"/>
    <property type="match status" value="1"/>
</dbReference>
<dbReference type="PANTHER" id="PTHR43148">
    <property type="entry name" value="GLYCERALDEHYDE-3-PHOSPHATE DEHYDROGENASE 2"/>
    <property type="match status" value="1"/>
</dbReference>
<dbReference type="SUPFAM" id="SSF51735">
    <property type="entry name" value="NAD(P)-binding Rossmann-fold domains"/>
    <property type="match status" value="1"/>
</dbReference>
<dbReference type="AlphaFoldDB" id="A0A381PPB0"/>
<dbReference type="CDD" id="cd05214">
    <property type="entry name" value="GAPDH_I_N"/>
    <property type="match status" value="1"/>
</dbReference>
<dbReference type="Pfam" id="PF02800">
    <property type="entry name" value="Gp_dh_C"/>
    <property type="match status" value="1"/>
</dbReference>
<proteinExistence type="inferred from homology"/>
<evidence type="ECO:0000256" key="1">
    <source>
        <dbReference type="ARBA" id="ARBA00007406"/>
    </source>
</evidence>
<dbReference type="InterPro" id="IPR020831">
    <property type="entry name" value="GlycerAld/Erythrose_P_DH"/>
</dbReference>
<sequence>MPIRVAINGFGRIGRNVLRAVHKSGDSEIEIVALNDLTDNDMLGHLLKYDSVHGAFPGEVNVTAAGLDVEGRSIKGFSERDPANLPWGDLGVDVVVESTGFFRARDQAAKHLAAGARKVIISAPGKNEDITIVLGVNQEKYDPAQHHVISNASCTTNCLAPVVKVLMEEFGFRRGLMNTVHAYTNDQALLDVPHSDKRRARAAALSMIPTTTGAAKATALVIPEVEGKLDGMALRVPTPDVSVVDLVAELETDTTEEAVNEAFRRAASGPLNGILDLCDEPLVSVDFTGNPHSSIVDGPSTKVIDGGLVKVLSWYDNEWGYSQRVVDLALYVGERL</sequence>
<dbReference type="InterPro" id="IPR020829">
    <property type="entry name" value="GlycerAld_3-P_DH_cat"/>
</dbReference>